<evidence type="ECO:0000256" key="1">
    <source>
        <dbReference type="SAM" id="Phobius"/>
    </source>
</evidence>
<reference evidence="3 4" key="1">
    <citation type="journal article" date="2019" name="Int. J. Syst. Evol. Microbiol.">
        <title>The Global Catalogue of Microorganisms (GCM) 10K type strain sequencing project: providing services to taxonomists for standard genome sequencing and annotation.</title>
        <authorList>
            <consortium name="The Broad Institute Genomics Platform"/>
            <consortium name="The Broad Institute Genome Sequencing Center for Infectious Disease"/>
            <person name="Wu L."/>
            <person name="Ma J."/>
        </authorList>
    </citation>
    <scope>NUCLEOTIDE SEQUENCE [LARGE SCALE GENOMIC DNA]</scope>
    <source>
        <strain evidence="3 4">JCM 16026</strain>
    </source>
</reference>
<accession>A0ABN3AP03</accession>
<keyword evidence="4" id="KW-1185">Reference proteome</keyword>
<evidence type="ECO:0000259" key="2">
    <source>
        <dbReference type="Pfam" id="PF07853"/>
    </source>
</evidence>
<organism evidence="3 4">
    <name type="scientific">Agrococcus versicolor</name>
    <dbReference type="NCBI Taxonomy" id="501482"/>
    <lineage>
        <taxon>Bacteria</taxon>
        <taxon>Bacillati</taxon>
        <taxon>Actinomycetota</taxon>
        <taxon>Actinomycetes</taxon>
        <taxon>Micrococcales</taxon>
        <taxon>Microbacteriaceae</taxon>
        <taxon>Agrococcus</taxon>
    </lineage>
</organism>
<dbReference type="InterPro" id="IPR012867">
    <property type="entry name" value="DUF1648"/>
</dbReference>
<dbReference type="Pfam" id="PF07853">
    <property type="entry name" value="DUF1648"/>
    <property type="match status" value="1"/>
</dbReference>
<feature type="transmembrane region" description="Helical" evidence="1">
    <location>
        <begin position="63"/>
        <end position="82"/>
    </location>
</feature>
<feature type="transmembrane region" description="Helical" evidence="1">
    <location>
        <begin position="135"/>
        <end position="153"/>
    </location>
</feature>
<keyword evidence="1" id="KW-1133">Transmembrane helix</keyword>
<comment type="caution">
    <text evidence="3">The sequence shown here is derived from an EMBL/GenBank/DDBJ whole genome shotgun (WGS) entry which is preliminary data.</text>
</comment>
<gene>
    <name evidence="3" type="ORF">GCM10009846_13050</name>
</gene>
<feature type="domain" description="DUF1648" evidence="2">
    <location>
        <begin position="28"/>
        <end position="65"/>
    </location>
</feature>
<evidence type="ECO:0000313" key="4">
    <source>
        <dbReference type="Proteomes" id="UP001501599"/>
    </source>
</evidence>
<name>A0ABN3AP03_9MICO</name>
<proteinExistence type="predicted"/>
<evidence type="ECO:0000313" key="3">
    <source>
        <dbReference type="EMBL" id="GAA2172976.1"/>
    </source>
</evidence>
<dbReference type="RefSeq" id="WP_344341828.1">
    <property type="nucleotide sequence ID" value="NZ_BAAAQT010000005.1"/>
</dbReference>
<feature type="transmembrane region" description="Helical" evidence="1">
    <location>
        <begin position="20"/>
        <end position="43"/>
    </location>
</feature>
<dbReference type="EMBL" id="BAAAQT010000005">
    <property type="protein sequence ID" value="GAA2172976.1"/>
    <property type="molecule type" value="Genomic_DNA"/>
</dbReference>
<protein>
    <recommendedName>
        <fullName evidence="2">DUF1648 domain-containing protein</fullName>
    </recommendedName>
</protein>
<keyword evidence="1" id="KW-0472">Membrane</keyword>
<sequence length="160" mass="16354">MRAATRPRWHGPSAPGIRGLRIATLVATVLGAVATLAVIPTLPETIPTHFGVTGEADAFGPRWTLAPLAGAWLALQLLVAWLSTRPEWAQVPGPIADDRVDAVHREVERMLVLLGAAVAVALGGIVLAILVPGGIAVAAIGLAGVVLVTALGLQRVLAAA</sequence>
<dbReference type="Proteomes" id="UP001501599">
    <property type="component" value="Unassembled WGS sequence"/>
</dbReference>
<keyword evidence="1" id="KW-0812">Transmembrane</keyword>
<feature type="transmembrane region" description="Helical" evidence="1">
    <location>
        <begin position="111"/>
        <end position="129"/>
    </location>
</feature>